<keyword evidence="3 7" id="KW-0819">tRNA processing</keyword>
<feature type="domain" description="tRNA(Ile)-lysidine synthase substrate-binding" evidence="9">
    <location>
        <begin position="259"/>
        <end position="325"/>
    </location>
</feature>
<name>A0ABW4FWZ0_9PSEU</name>
<keyword evidence="11" id="KW-1185">Reference proteome</keyword>
<dbReference type="InterPro" id="IPR012094">
    <property type="entry name" value="tRNA_Ile_lys_synt"/>
</dbReference>
<keyword evidence="5 7" id="KW-0067">ATP-binding</keyword>
<keyword evidence="4 7" id="KW-0547">Nucleotide-binding</keyword>
<dbReference type="CDD" id="cd01992">
    <property type="entry name" value="TilS_N"/>
    <property type="match status" value="1"/>
</dbReference>
<dbReference type="SUPFAM" id="SSF52402">
    <property type="entry name" value="Adenine nucleotide alpha hydrolases-like"/>
    <property type="match status" value="1"/>
</dbReference>
<comment type="subcellular location">
    <subcellularLocation>
        <location evidence="7">Cytoplasm</location>
    </subcellularLocation>
</comment>
<dbReference type="GO" id="GO:0032267">
    <property type="term" value="F:tRNA(Ile)-lysidine synthase activity"/>
    <property type="evidence" value="ECO:0007669"/>
    <property type="project" value="UniProtKB-EC"/>
</dbReference>
<evidence type="ECO:0000256" key="2">
    <source>
        <dbReference type="ARBA" id="ARBA00022598"/>
    </source>
</evidence>
<feature type="binding site" evidence="7">
    <location>
        <begin position="36"/>
        <end position="41"/>
    </location>
    <ligand>
        <name>ATP</name>
        <dbReference type="ChEBI" id="CHEBI:30616"/>
    </ligand>
</feature>
<dbReference type="SUPFAM" id="SSF82829">
    <property type="entry name" value="MesJ substrate recognition domain-like"/>
    <property type="match status" value="1"/>
</dbReference>
<dbReference type="Gene3D" id="1.20.59.20">
    <property type="match status" value="1"/>
</dbReference>
<evidence type="ECO:0000256" key="6">
    <source>
        <dbReference type="ARBA" id="ARBA00048539"/>
    </source>
</evidence>
<feature type="domain" description="tRNA(Ile)-lysidine/2-thiocytidine synthase N-terminal" evidence="8">
    <location>
        <begin position="31"/>
        <end position="203"/>
    </location>
</feature>
<dbReference type="InterPro" id="IPR014729">
    <property type="entry name" value="Rossmann-like_a/b/a_fold"/>
</dbReference>
<dbReference type="EC" id="6.3.4.19" evidence="7"/>
<evidence type="ECO:0000313" key="11">
    <source>
        <dbReference type="Proteomes" id="UP001597145"/>
    </source>
</evidence>
<evidence type="ECO:0000313" key="10">
    <source>
        <dbReference type="EMBL" id="MFD1535030.1"/>
    </source>
</evidence>
<dbReference type="PANTHER" id="PTHR43033">
    <property type="entry name" value="TRNA(ILE)-LYSIDINE SYNTHASE-RELATED"/>
    <property type="match status" value="1"/>
</dbReference>
<sequence>MGRATPEVAQVRRAVRTAVAALPGPYRSAPLLVACSGGADSVALAAAAMALRGSGEVHAAVVDHGLQNGSAEQAAAVVELLTDLGAVASVHRVEVSVGNGGVEAAARRARYGALRAARPHERSPVLLGHTLDDQAETVLLGLGRGSGGRSIAGMRAWDAPWLRPLLAVRRSATRAACAASGLPVWDDPHNTDPRFTRVRLRQEVLPLLEDVLSGGVAEALARTAAQLREDVDALDEMAAGLLAAAVDPAADPVGRARPLRLDALAQVTPALRRRVLRAWLATAGVTALTDTHLRAADVLAAQGGDRGGVAVPGGLELVRERGTLFVRPVRWPAGSPEPQQEDLRRV</sequence>
<proteinExistence type="inferred from homology"/>
<keyword evidence="2 7" id="KW-0436">Ligase</keyword>
<evidence type="ECO:0000256" key="3">
    <source>
        <dbReference type="ARBA" id="ARBA00022694"/>
    </source>
</evidence>
<reference evidence="11" key="1">
    <citation type="journal article" date="2019" name="Int. J. Syst. Evol. Microbiol.">
        <title>The Global Catalogue of Microorganisms (GCM) 10K type strain sequencing project: providing services to taxonomists for standard genome sequencing and annotation.</title>
        <authorList>
            <consortium name="The Broad Institute Genomics Platform"/>
            <consortium name="The Broad Institute Genome Sequencing Center for Infectious Disease"/>
            <person name="Wu L."/>
            <person name="Ma J."/>
        </authorList>
    </citation>
    <scope>NUCLEOTIDE SEQUENCE [LARGE SCALE GENOMIC DNA]</scope>
    <source>
        <strain evidence="11">JCM 12165</strain>
    </source>
</reference>
<evidence type="ECO:0000259" key="8">
    <source>
        <dbReference type="Pfam" id="PF01171"/>
    </source>
</evidence>
<evidence type="ECO:0000256" key="4">
    <source>
        <dbReference type="ARBA" id="ARBA00022741"/>
    </source>
</evidence>
<dbReference type="InterPro" id="IPR012795">
    <property type="entry name" value="tRNA_Ile_lys_synt_N"/>
</dbReference>
<dbReference type="InterPro" id="IPR011063">
    <property type="entry name" value="TilS/TtcA_N"/>
</dbReference>
<evidence type="ECO:0000256" key="7">
    <source>
        <dbReference type="HAMAP-Rule" id="MF_01161"/>
    </source>
</evidence>
<dbReference type="Pfam" id="PF09179">
    <property type="entry name" value="TilS"/>
    <property type="match status" value="1"/>
</dbReference>
<accession>A0ABW4FWZ0</accession>
<comment type="domain">
    <text evidence="7">The N-terminal region contains the highly conserved SGGXDS motif, predicted to be a P-loop motif involved in ATP binding.</text>
</comment>
<dbReference type="InterPro" id="IPR015262">
    <property type="entry name" value="tRNA_Ile_lys_synt_subst-bd"/>
</dbReference>
<dbReference type="Proteomes" id="UP001597145">
    <property type="component" value="Unassembled WGS sequence"/>
</dbReference>
<evidence type="ECO:0000256" key="5">
    <source>
        <dbReference type="ARBA" id="ARBA00022840"/>
    </source>
</evidence>
<dbReference type="Pfam" id="PF01171">
    <property type="entry name" value="ATP_bind_3"/>
    <property type="match status" value="1"/>
</dbReference>
<evidence type="ECO:0000259" key="9">
    <source>
        <dbReference type="Pfam" id="PF09179"/>
    </source>
</evidence>
<organism evidence="10 11">
    <name type="scientific">Pseudonocardia aurantiaca</name>
    <dbReference type="NCBI Taxonomy" id="75290"/>
    <lineage>
        <taxon>Bacteria</taxon>
        <taxon>Bacillati</taxon>
        <taxon>Actinomycetota</taxon>
        <taxon>Actinomycetes</taxon>
        <taxon>Pseudonocardiales</taxon>
        <taxon>Pseudonocardiaceae</taxon>
        <taxon>Pseudonocardia</taxon>
    </lineage>
</organism>
<comment type="function">
    <text evidence="7">Ligates lysine onto the cytidine present at position 34 of the AUA codon-specific tRNA(Ile) that contains the anticodon CAU, in an ATP-dependent manner. Cytidine is converted to lysidine, thus changing the amino acid specificity of the tRNA from methionine to isoleucine.</text>
</comment>
<dbReference type="NCBIfam" id="TIGR02432">
    <property type="entry name" value="lysidine_TilS_N"/>
    <property type="match status" value="1"/>
</dbReference>
<protein>
    <recommendedName>
        <fullName evidence="7">tRNA(Ile)-lysidine synthase</fullName>
        <ecNumber evidence="7">6.3.4.19</ecNumber>
    </recommendedName>
    <alternativeName>
        <fullName evidence="7">tRNA(Ile)-2-lysyl-cytidine synthase</fullName>
    </alternativeName>
    <alternativeName>
        <fullName evidence="7">tRNA(Ile)-lysidine synthetase</fullName>
    </alternativeName>
</protein>
<comment type="similarity">
    <text evidence="7">Belongs to the tRNA(Ile)-lysidine synthase family.</text>
</comment>
<comment type="caution">
    <text evidence="10">The sequence shown here is derived from an EMBL/GenBank/DDBJ whole genome shotgun (WGS) entry which is preliminary data.</text>
</comment>
<gene>
    <name evidence="7 10" type="primary">tilS</name>
    <name evidence="10" type="ORF">ACFSCY_37025</name>
</gene>
<dbReference type="Gene3D" id="3.40.50.620">
    <property type="entry name" value="HUPs"/>
    <property type="match status" value="1"/>
</dbReference>
<keyword evidence="1 7" id="KW-0963">Cytoplasm</keyword>
<comment type="catalytic activity">
    <reaction evidence="6 7">
        <text>cytidine(34) in tRNA(Ile2) + L-lysine + ATP = lysidine(34) in tRNA(Ile2) + AMP + diphosphate + H(+)</text>
        <dbReference type="Rhea" id="RHEA:43744"/>
        <dbReference type="Rhea" id="RHEA-COMP:10625"/>
        <dbReference type="Rhea" id="RHEA-COMP:10670"/>
        <dbReference type="ChEBI" id="CHEBI:15378"/>
        <dbReference type="ChEBI" id="CHEBI:30616"/>
        <dbReference type="ChEBI" id="CHEBI:32551"/>
        <dbReference type="ChEBI" id="CHEBI:33019"/>
        <dbReference type="ChEBI" id="CHEBI:82748"/>
        <dbReference type="ChEBI" id="CHEBI:83665"/>
        <dbReference type="ChEBI" id="CHEBI:456215"/>
        <dbReference type="EC" id="6.3.4.19"/>
    </reaction>
</comment>
<evidence type="ECO:0000256" key="1">
    <source>
        <dbReference type="ARBA" id="ARBA00022490"/>
    </source>
</evidence>
<dbReference type="HAMAP" id="MF_01161">
    <property type="entry name" value="tRNA_Ile_lys_synt"/>
    <property type="match status" value="1"/>
</dbReference>
<dbReference type="EMBL" id="JBHUCP010000048">
    <property type="protein sequence ID" value="MFD1535030.1"/>
    <property type="molecule type" value="Genomic_DNA"/>
</dbReference>
<dbReference type="PANTHER" id="PTHR43033:SF1">
    <property type="entry name" value="TRNA(ILE)-LYSIDINE SYNTHASE-RELATED"/>
    <property type="match status" value="1"/>
</dbReference>
<dbReference type="RefSeq" id="WP_379660118.1">
    <property type="nucleotide sequence ID" value="NZ_BAAAJG010000003.1"/>
</dbReference>